<reference evidence="5 6" key="1">
    <citation type="submission" date="2019-07" db="EMBL/GenBank/DDBJ databases">
        <title>Draft genome assembly of a fouling barnacle, Amphibalanus amphitrite (Darwin, 1854): The first reference genome for Thecostraca.</title>
        <authorList>
            <person name="Kim W."/>
        </authorList>
    </citation>
    <scope>NUCLEOTIDE SEQUENCE [LARGE SCALE GENOMIC DNA]</scope>
    <source>
        <strain evidence="5">SNU_AA5</strain>
        <tissue evidence="5">Soma without cirri and trophi</tissue>
    </source>
</reference>
<organism evidence="5 6">
    <name type="scientific">Amphibalanus amphitrite</name>
    <name type="common">Striped barnacle</name>
    <name type="synonym">Balanus amphitrite</name>
    <dbReference type="NCBI Taxonomy" id="1232801"/>
    <lineage>
        <taxon>Eukaryota</taxon>
        <taxon>Metazoa</taxon>
        <taxon>Ecdysozoa</taxon>
        <taxon>Arthropoda</taxon>
        <taxon>Crustacea</taxon>
        <taxon>Multicrustacea</taxon>
        <taxon>Cirripedia</taxon>
        <taxon>Thoracica</taxon>
        <taxon>Thoracicalcarea</taxon>
        <taxon>Balanomorpha</taxon>
        <taxon>Balanoidea</taxon>
        <taxon>Balanidae</taxon>
        <taxon>Amphibalaninae</taxon>
        <taxon>Amphibalanus</taxon>
    </lineage>
</organism>
<comment type="caution">
    <text evidence="5">The sequence shown here is derived from an EMBL/GenBank/DDBJ whole genome shotgun (WGS) entry which is preliminary data.</text>
</comment>
<keyword evidence="1" id="KW-0819">tRNA processing</keyword>
<name>A0A6A4X3E6_AMPAM</name>
<feature type="compositionally biased region" description="Low complexity" evidence="3">
    <location>
        <begin position="267"/>
        <end position="288"/>
    </location>
</feature>
<evidence type="ECO:0000259" key="4">
    <source>
        <dbReference type="PROSITE" id="PS51747"/>
    </source>
</evidence>
<dbReference type="GO" id="GO:0046872">
    <property type="term" value="F:metal ion binding"/>
    <property type="evidence" value="ECO:0007669"/>
    <property type="project" value="UniProtKB-KW"/>
</dbReference>
<accession>A0A6A4X3E6</accession>
<dbReference type="GO" id="GO:0052717">
    <property type="term" value="F:tRNA-specific adenosine-34 deaminase activity"/>
    <property type="evidence" value="ECO:0007669"/>
    <property type="project" value="UniProtKB-EC"/>
</dbReference>
<dbReference type="GO" id="GO:0002100">
    <property type="term" value="P:tRNA wobble adenosine to inosine editing"/>
    <property type="evidence" value="ECO:0007669"/>
    <property type="project" value="InterPro"/>
</dbReference>
<proteinExistence type="inferred from homology"/>
<dbReference type="Proteomes" id="UP000440578">
    <property type="component" value="Unassembled WGS sequence"/>
</dbReference>
<feature type="region of interest" description="Disordered" evidence="3">
    <location>
        <begin position="256"/>
        <end position="311"/>
    </location>
</feature>
<keyword evidence="6" id="KW-1185">Reference proteome</keyword>
<evidence type="ECO:0000313" key="5">
    <source>
        <dbReference type="EMBL" id="KAF0314226.1"/>
    </source>
</evidence>
<dbReference type="AlphaFoldDB" id="A0A6A4X3E6"/>
<dbReference type="GO" id="GO:0005737">
    <property type="term" value="C:cytoplasm"/>
    <property type="evidence" value="ECO:0007669"/>
    <property type="project" value="TreeGrafter"/>
</dbReference>
<feature type="domain" description="CMP/dCMP-type deaminase" evidence="4">
    <location>
        <begin position="188"/>
        <end position="378"/>
    </location>
</feature>
<dbReference type="EMBL" id="VIIS01000039">
    <property type="protein sequence ID" value="KAF0314226.1"/>
    <property type="molecule type" value="Genomic_DNA"/>
</dbReference>
<dbReference type="InterPro" id="IPR016193">
    <property type="entry name" value="Cytidine_deaminase-like"/>
</dbReference>
<comment type="similarity">
    <text evidence="2">Belongs to the cytidine and deoxycytidylate deaminase family. ADAT3 subfamily.</text>
</comment>
<evidence type="ECO:0000256" key="2">
    <source>
        <dbReference type="ARBA" id="ARBA00038160"/>
    </source>
</evidence>
<dbReference type="InterPro" id="IPR002125">
    <property type="entry name" value="CMP_dCMP_dom"/>
</dbReference>
<evidence type="ECO:0000256" key="3">
    <source>
        <dbReference type="SAM" id="MobiDB-lite"/>
    </source>
</evidence>
<sequence length="405" mass="41622">MPAESKSAPEVHSVTVADDMPFHLTPVLSDSVVRALPVQTALVAHVCDRRQTAALVARLAAELPVPALAHLKRVRTARLDGAPALLLLIDLLENVFPTVGAAPPACDGAPRPLGRPLSDLQAALAERGVTAPLTGLGPQLYCAAVAAGRPITRRQYDQAAALWPTVFHRDLRVEASLAPPAAGPGERRRLLRWMATAAAAAAGSAGPRVGCAVVDPATDRLVAVAGDARACHRLQHAVMRAVDAVAAAQGGGVWTRAAAAQERPETGSAPTESASPTPAAPSSGAQSQPPDPEAPPPERREGGSDGPSVQRPPAGALPYLCTGYDAFVTREPCIMCAMALLHSRIGRVFYAVPRAGGALGSACKLHVADGLNHRFQVFSGLGAELCAGHADGEATNGCATDDTAS</sequence>
<dbReference type="GO" id="GO:0005634">
    <property type="term" value="C:nucleus"/>
    <property type="evidence" value="ECO:0007669"/>
    <property type="project" value="TreeGrafter"/>
</dbReference>
<dbReference type="PROSITE" id="PS51747">
    <property type="entry name" value="CYT_DCMP_DEAMINASES_2"/>
    <property type="match status" value="1"/>
</dbReference>
<dbReference type="PANTHER" id="PTHR11079:SF156">
    <property type="entry name" value="INACTIVE TRNA-SPECIFIC ADENOSINE DEAMINASE-LIKE PROTEIN 3-RELATED"/>
    <property type="match status" value="1"/>
</dbReference>
<evidence type="ECO:0000256" key="1">
    <source>
        <dbReference type="ARBA" id="ARBA00022694"/>
    </source>
</evidence>
<dbReference type="SUPFAM" id="SSF53927">
    <property type="entry name" value="Cytidine deaminase-like"/>
    <property type="match status" value="1"/>
</dbReference>
<dbReference type="OrthoDB" id="5963614at2759"/>
<protein>
    <submittedName>
        <fullName evidence="5">Putative inactive tRNA-specific adenosine deaminase-like protein 3</fullName>
    </submittedName>
</protein>
<gene>
    <name evidence="5" type="primary">adat3</name>
    <name evidence="5" type="ORF">FJT64_015329</name>
</gene>
<dbReference type="PANTHER" id="PTHR11079">
    <property type="entry name" value="CYTOSINE DEAMINASE FAMILY MEMBER"/>
    <property type="match status" value="1"/>
</dbReference>
<evidence type="ECO:0000313" key="6">
    <source>
        <dbReference type="Proteomes" id="UP000440578"/>
    </source>
</evidence>
<dbReference type="Gene3D" id="3.40.140.10">
    <property type="entry name" value="Cytidine Deaminase, domain 2"/>
    <property type="match status" value="1"/>
</dbReference>